<feature type="domain" description="N-acetylmuramoyl-L-alanine amidase" evidence="1">
    <location>
        <begin position="8"/>
        <end position="139"/>
    </location>
</feature>
<dbReference type="GO" id="GO:0008745">
    <property type="term" value="F:N-acetylmuramoyl-L-alanine amidase activity"/>
    <property type="evidence" value="ECO:0007669"/>
    <property type="project" value="InterPro"/>
</dbReference>
<organism evidence="2 3">
    <name type="scientific">Eggerthella lenta</name>
    <name type="common">Eubacterium lentum</name>
    <dbReference type="NCBI Taxonomy" id="84112"/>
    <lineage>
        <taxon>Bacteria</taxon>
        <taxon>Bacillati</taxon>
        <taxon>Actinomycetota</taxon>
        <taxon>Coriobacteriia</taxon>
        <taxon>Eggerthellales</taxon>
        <taxon>Eggerthellaceae</taxon>
        <taxon>Eggerthella</taxon>
    </lineage>
</organism>
<sequence>MAYRIDADWRASGNTNGNLGAKLGACIHHSGGTTIDMAGTFMANGTSAHYGVEPGHVRQFVEDRNSAWAAGHSGANIHLIHFECVNSGGAGEGWPVAEGTVDTLVELLADKCREHGWGRLVVGENLFGHRDFYATFCPGVLYDRLGEIARRVNEIIDDEGEDDMTPEQSAKLDYIYNELARTDDAGWGTGKGHTLFGRVNAIQHQLTRTDAEGHALNKGHDFLGTLGLIYAKLCEIAKAK</sequence>
<dbReference type="SUPFAM" id="SSF55846">
    <property type="entry name" value="N-acetylmuramoyl-L-alanine amidase-like"/>
    <property type="match status" value="1"/>
</dbReference>
<accession>A0A5C5BSW6</accession>
<name>A0A5C5BSW6_EGGLN</name>
<reference evidence="2 3" key="1">
    <citation type="journal article" date="2005" name="Appl. Environ. Microbiol.">
        <title>Intestinal bacterial communities that produce active estrogen-like compounds enterodiol and enterolactone in humans.</title>
        <authorList>
            <person name="Clavel T."/>
            <person name="Henderson G."/>
            <person name="Alpert C.A."/>
            <person name="Philippe C."/>
            <person name="Rigottier-Gois L."/>
            <person name="Dore J."/>
            <person name="Blaut M."/>
        </authorList>
    </citation>
    <scope>NUCLEOTIDE SEQUENCE [LARGE SCALE GENOMIC DNA]</scope>
    <source>
        <strain evidence="2 3">SECO-MT75m2</strain>
    </source>
</reference>
<dbReference type="InterPro" id="IPR036505">
    <property type="entry name" value="Amidase/PGRP_sf"/>
</dbReference>
<dbReference type="InterPro" id="IPR002502">
    <property type="entry name" value="Amidase_domain"/>
</dbReference>
<dbReference type="Pfam" id="PF01510">
    <property type="entry name" value="Amidase_2"/>
    <property type="match status" value="1"/>
</dbReference>
<evidence type="ECO:0000313" key="2">
    <source>
        <dbReference type="EMBL" id="TNU89394.1"/>
    </source>
</evidence>
<protein>
    <submittedName>
        <fullName evidence="2">N-acetylmuramoyl-L-alanine amidase</fullName>
    </submittedName>
</protein>
<dbReference type="AlphaFoldDB" id="A0A5C5BSW6"/>
<gene>
    <name evidence="2" type="ORF">FIC87_11405</name>
</gene>
<evidence type="ECO:0000259" key="1">
    <source>
        <dbReference type="SMART" id="SM00644"/>
    </source>
</evidence>
<dbReference type="Proteomes" id="UP000312594">
    <property type="component" value="Unassembled WGS sequence"/>
</dbReference>
<evidence type="ECO:0000313" key="3">
    <source>
        <dbReference type="Proteomes" id="UP000312594"/>
    </source>
</evidence>
<dbReference type="RefSeq" id="WP_139912873.1">
    <property type="nucleotide sequence ID" value="NZ_VEVP01000029.1"/>
</dbReference>
<dbReference type="SMART" id="SM00644">
    <property type="entry name" value="Ami_2"/>
    <property type="match status" value="1"/>
</dbReference>
<proteinExistence type="predicted"/>
<dbReference type="GO" id="GO:0009253">
    <property type="term" value="P:peptidoglycan catabolic process"/>
    <property type="evidence" value="ECO:0007669"/>
    <property type="project" value="InterPro"/>
</dbReference>
<dbReference type="Gene3D" id="3.40.80.10">
    <property type="entry name" value="Peptidoglycan recognition protein-like"/>
    <property type="match status" value="1"/>
</dbReference>
<comment type="caution">
    <text evidence="2">The sequence shown here is derived from an EMBL/GenBank/DDBJ whole genome shotgun (WGS) entry which is preliminary data.</text>
</comment>
<dbReference type="EMBL" id="VEVP01000029">
    <property type="protein sequence ID" value="TNU89394.1"/>
    <property type="molecule type" value="Genomic_DNA"/>
</dbReference>